<sequence length="334" mass="35851">MAAHDLVQQRRVEHGTSARSGLVERRGHRDHAVAGDAAIGGLDADRSGDRGRLADRTAGIGADRQRSLEGRQARRRTAARATRDPLQIPRIAGRTVGGGLGRGTHRKLVQIRLAEDHQAGGKQPVDDRGVVRRNPALQNARAGRRGQPLIAEEVFDPDRHSCQGAQLLAGRDPGVHRACLLQGALGIDGQEGVNVGVHLFDAIKTLAGDLFGALFPGGDPALELFMGQEMIMHAVDFARTRPPRGARNRKPEFGKPFAHPAADRRFADAARTGNYNGAAQFFHKSYPFFPFAVEAAEPPSASTALPLPAPAHSASQPGKFQPSGKFRHWRGLAA</sequence>
<evidence type="ECO:0000313" key="2">
    <source>
        <dbReference type="EMBL" id="MPM54238.1"/>
    </source>
</evidence>
<dbReference type="AlphaFoldDB" id="A0A645AN96"/>
<proteinExistence type="predicted"/>
<name>A0A645AN96_9ZZZZ</name>
<feature type="compositionally biased region" description="Basic and acidic residues" evidence="1">
    <location>
        <begin position="63"/>
        <end position="72"/>
    </location>
</feature>
<feature type="region of interest" description="Disordered" evidence="1">
    <location>
        <begin position="1"/>
        <end position="99"/>
    </location>
</feature>
<feature type="compositionally biased region" description="Basic and acidic residues" evidence="1">
    <location>
        <begin position="7"/>
        <end position="33"/>
    </location>
</feature>
<dbReference type="EMBL" id="VSSQ01014713">
    <property type="protein sequence ID" value="MPM54238.1"/>
    <property type="molecule type" value="Genomic_DNA"/>
</dbReference>
<gene>
    <name evidence="2" type="ORF">SDC9_101013</name>
</gene>
<organism evidence="2">
    <name type="scientific">bioreactor metagenome</name>
    <dbReference type="NCBI Taxonomy" id="1076179"/>
    <lineage>
        <taxon>unclassified sequences</taxon>
        <taxon>metagenomes</taxon>
        <taxon>ecological metagenomes</taxon>
    </lineage>
</organism>
<feature type="compositionally biased region" description="Low complexity" evidence="1">
    <location>
        <begin position="300"/>
        <end position="317"/>
    </location>
</feature>
<evidence type="ECO:0000256" key="1">
    <source>
        <dbReference type="SAM" id="MobiDB-lite"/>
    </source>
</evidence>
<accession>A0A645AN96</accession>
<feature type="region of interest" description="Disordered" evidence="1">
    <location>
        <begin position="300"/>
        <end position="325"/>
    </location>
</feature>
<comment type="caution">
    <text evidence="2">The sequence shown here is derived from an EMBL/GenBank/DDBJ whole genome shotgun (WGS) entry which is preliminary data.</text>
</comment>
<feature type="compositionally biased region" description="Basic and acidic residues" evidence="1">
    <location>
        <begin position="43"/>
        <end position="55"/>
    </location>
</feature>
<protein>
    <submittedName>
        <fullName evidence="2">Uncharacterized protein</fullName>
    </submittedName>
</protein>
<reference evidence="2" key="1">
    <citation type="submission" date="2019-08" db="EMBL/GenBank/DDBJ databases">
        <authorList>
            <person name="Kucharzyk K."/>
            <person name="Murdoch R.W."/>
            <person name="Higgins S."/>
            <person name="Loffler F."/>
        </authorList>
    </citation>
    <scope>NUCLEOTIDE SEQUENCE</scope>
</reference>